<dbReference type="HOGENOM" id="CLU_3343224_0_0_6"/>
<sequence length="37" mass="4219">MEKIIGSARRHNALSDAVSSDMKKYREWIKNQATADP</sequence>
<gene>
    <name evidence="2" type="ordered locus">ECL_00301</name>
</gene>
<evidence type="ECO:0000256" key="1">
    <source>
        <dbReference type="SAM" id="MobiDB-lite"/>
    </source>
</evidence>
<keyword evidence="3" id="KW-1185">Reference proteome</keyword>
<protein>
    <submittedName>
        <fullName evidence="2">Uncharacterized protein</fullName>
    </submittedName>
</protein>
<dbReference type="EMBL" id="CP001918">
    <property type="protein sequence ID" value="ADF59867.1"/>
    <property type="molecule type" value="Genomic_DNA"/>
</dbReference>
<accession>A0A0H3CH29</accession>
<organism evidence="2 3">
    <name type="scientific">Enterobacter cloacae subsp. cloacae (strain ATCC 13047 / DSM 30054 / NBRC 13535 / NCTC 10005 / WDCM 00083 / NCDC 279-56)</name>
    <dbReference type="NCBI Taxonomy" id="716541"/>
    <lineage>
        <taxon>Bacteria</taxon>
        <taxon>Pseudomonadati</taxon>
        <taxon>Pseudomonadota</taxon>
        <taxon>Gammaproteobacteria</taxon>
        <taxon>Enterobacterales</taxon>
        <taxon>Enterobacteriaceae</taxon>
        <taxon>Enterobacter</taxon>
        <taxon>Enterobacter cloacae complex</taxon>
    </lineage>
</organism>
<reference evidence="2 3" key="1">
    <citation type="journal article" date="2010" name="J. Bacteriol.">
        <title>Complete genome sequence of Enterobacter cloacae subsp. cloacae type strain ATCC 13047.</title>
        <authorList>
            <person name="Ren Y."/>
            <person name="Ren Y."/>
            <person name="Zhou Z."/>
            <person name="Guo X."/>
            <person name="Li Y."/>
            <person name="Feng L."/>
            <person name="Wang L."/>
        </authorList>
    </citation>
    <scope>NUCLEOTIDE SEQUENCE [LARGE SCALE GENOMIC DNA]</scope>
    <source>
        <strain evidence="3">ATCC 13047 / DSM 30054 / NBRC 13535 / NCTC 10005 / WDCM 00083 / NCDC 279-56</strain>
    </source>
</reference>
<name>A0A0H3CH29_ENTCC</name>
<dbReference type="EnsemblBacteria" id="ADF59867">
    <property type="protein sequence ID" value="ADF59867"/>
    <property type="gene ID" value="ECL_00301"/>
</dbReference>
<evidence type="ECO:0000313" key="3">
    <source>
        <dbReference type="Proteomes" id="UP000002363"/>
    </source>
</evidence>
<dbReference type="Proteomes" id="UP000002363">
    <property type="component" value="Chromosome"/>
</dbReference>
<proteinExistence type="predicted"/>
<dbReference type="AlphaFoldDB" id="A0A0H3CH29"/>
<dbReference type="KEGG" id="enc:ECL_00301"/>
<feature type="region of interest" description="Disordered" evidence="1">
    <location>
        <begin position="1"/>
        <end position="21"/>
    </location>
</feature>
<evidence type="ECO:0000313" key="2">
    <source>
        <dbReference type="EMBL" id="ADF59867.1"/>
    </source>
</evidence>
<dbReference type="PATRIC" id="fig|716541.4.peg.587"/>